<name>A0A7J6UV01_THATH</name>
<dbReference type="EMBL" id="JABWDY010043321">
    <property type="protein sequence ID" value="KAF5176015.1"/>
    <property type="molecule type" value="Genomic_DNA"/>
</dbReference>
<proteinExistence type="predicted"/>
<accession>A0A7J6UV01</accession>
<reference evidence="1 2" key="1">
    <citation type="submission" date="2020-06" db="EMBL/GenBank/DDBJ databases">
        <title>Transcriptomic and genomic resources for Thalictrum thalictroides and T. hernandezii: Facilitating candidate gene discovery in an emerging model plant lineage.</title>
        <authorList>
            <person name="Arias T."/>
            <person name="Riano-Pachon D.M."/>
            <person name="Di Stilio V.S."/>
        </authorList>
    </citation>
    <scope>NUCLEOTIDE SEQUENCE [LARGE SCALE GENOMIC DNA]</scope>
    <source>
        <strain evidence="2">cv. WT478/WT964</strain>
        <tissue evidence="1">Leaves</tissue>
    </source>
</reference>
<organism evidence="1 2">
    <name type="scientific">Thalictrum thalictroides</name>
    <name type="common">Rue-anemone</name>
    <name type="synonym">Anemone thalictroides</name>
    <dbReference type="NCBI Taxonomy" id="46969"/>
    <lineage>
        <taxon>Eukaryota</taxon>
        <taxon>Viridiplantae</taxon>
        <taxon>Streptophyta</taxon>
        <taxon>Embryophyta</taxon>
        <taxon>Tracheophyta</taxon>
        <taxon>Spermatophyta</taxon>
        <taxon>Magnoliopsida</taxon>
        <taxon>Ranunculales</taxon>
        <taxon>Ranunculaceae</taxon>
        <taxon>Thalictroideae</taxon>
        <taxon>Thalictrum</taxon>
    </lineage>
</organism>
<gene>
    <name evidence="1" type="ORF">FRX31_034404</name>
</gene>
<comment type="caution">
    <text evidence="1">The sequence shown here is derived from an EMBL/GenBank/DDBJ whole genome shotgun (WGS) entry which is preliminary data.</text>
</comment>
<evidence type="ECO:0000313" key="1">
    <source>
        <dbReference type="EMBL" id="KAF5176015.1"/>
    </source>
</evidence>
<keyword evidence="2" id="KW-1185">Reference proteome</keyword>
<protein>
    <submittedName>
        <fullName evidence="1">Uncharacterized protein</fullName>
    </submittedName>
</protein>
<dbReference type="Proteomes" id="UP000554482">
    <property type="component" value="Unassembled WGS sequence"/>
</dbReference>
<evidence type="ECO:0000313" key="2">
    <source>
        <dbReference type="Proteomes" id="UP000554482"/>
    </source>
</evidence>
<dbReference type="AlphaFoldDB" id="A0A7J6UV01"/>
<sequence>MNRNKKKKEAEKVVFTLPRRKPDVRVPVIPLEDQTPVIGPIYELIENVLSKGTDKYVYKRRLKSNPPLGFPDKDD</sequence>